<dbReference type="Proteomes" id="UP000298663">
    <property type="component" value="Chromosome X"/>
</dbReference>
<reference evidence="2 3" key="1">
    <citation type="journal article" date="2015" name="Genome Biol.">
        <title>Comparative genomics of Steinernema reveals deeply conserved gene regulatory networks.</title>
        <authorList>
            <person name="Dillman A.R."/>
            <person name="Macchietto M."/>
            <person name="Porter C.F."/>
            <person name="Rogers A."/>
            <person name="Williams B."/>
            <person name="Antoshechkin I."/>
            <person name="Lee M.M."/>
            <person name="Goodwin Z."/>
            <person name="Lu X."/>
            <person name="Lewis E.E."/>
            <person name="Goodrich-Blair H."/>
            <person name="Stock S.P."/>
            <person name="Adams B.J."/>
            <person name="Sternberg P.W."/>
            <person name="Mortazavi A."/>
        </authorList>
    </citation>
    <scope>NUCLEOTIDE SEQUENCE [LARGE SCALE GENOMIC DNA]</scope>
    <source>
        <strain evidence="2 3">ALL</strain>
    </source>
</reference>
<keyword evidence="3" id="KW-1185">Reference proteome</keyword>
<evidence type="ECO:0000256" key="1">
    <source>
        <dbReference type="SAM" id="MobiDB-lite"/>
    </source>
</evidence>
<dbReference type="AlphaFoldDB" id="A0A4U8V4D0"/>
<feature type="region of interest" description="Disordered" evidence="1">
    <location>
        <begin position="1"/>
        <end position="58"/>
    </location>
</feature>
<feature type="compositionally biased region" description="Basic and acidic residues" evidence="1">
    <location>
        <begin position="40"/>
        <end position="52"/>
    </location>
</feature>
<feature type="compositionally biased region" description="Polar residues" evidence="1">
    <location>
        <begin position="12"/>
        <end position="25"/>
    </location>
</feature>
<evidence type="ECO:0000313" key="2">
    <source>
        <dbReference type="EMBL" id="TMS39999.1"/>
    </source>
</evidence>
<gene>
    <name evidence="2" type="ORF">L596_006442</name>
</gene>
<accession>A0A4U8V4D0</accession>
<reference evidence="2 3" key="2">
    <citation type="journal article" date="2019" name="G3 (Bethesda)">
        <title>Hybrid Assembly of the Genome of the Entomopathogenic Nematode Steinernema carpocapsae Identifies the X-Chromosome.</title>
        <authorList>
            <person name="Serra L."/>
            <person name="Macchietto M."/>
            <person name="Macias-Munoz A."/>
            <person name="McGill C.J."/>
            <person name="Rodriguez I.M."/>
            <person name="Rodriguez B."/>
            <person name="Murad R."/>
            <person name="Mortazavi A."/>
        </authorList>
    </citation>
    <scope>NUCLEOTIDE SEQUENCE [LARGE SCALE GENOMIC DNA]</scope>
    <source>
        <strain evidence="2 3">ALL</strain>
    </source>
</reference>
<name>A0A4U8V4D0_STECR</name>
<organism evidence="2 3">
    <name type="scientific">Steinernema carpocapsae</name>
    <name type="common">Entomopathogenic nematode</name>
    <dbReference type="NCBI Taxonomy" id="34508"/>
    <lineage>
        <taxon>Eukaryota</taxon>
        <taxon>Metazoa</taxon>
        <taxon>Ecdysozoa</taxon>
        <taxon>Nematoda</taxon>
        <taxon>Chromadorea</taxon>
        <taxon>Rhabditida</taxon>
        <taxon>Tylenchina</taxon>
        <taxon>Panagrolaimomorpha</taxon>
        <taxon>Strongyloidoidea</taxon>
        <taxon>Steinernematidae</taxon>
        <taxon>Steinernema</taxon>
    </lineage>
</organism>
<evidence type="ECO:0000313" key="3">
    <source>
        <dbReference type="Proteomes" id="UP000298663"/>
    </source>
</evidence>
<sequence>MPKFSRFPLAKQTKQPNSSFRTSNVPGRLMDFATSSAKLKTNEVDTEQRSSPEGEEFDSCSEWNAQREQHKVLHLSSILCQ</sequence>
<protein>
    <submittedName>
        <fullName evidence="2">Uncharacterized protein</fullName>
    </submittedName>
</protein>
<proteinExistence type="predicted"/>
<dbReference type="EMBL" id="CM016762">
    <property type="protein sequence ID" value="TMS39999.1"/>
    <property type="molecule type" value="Genomic_DNA"/>
</dbReference>